<dbReference type="GO" id="GO:0003677">
    <property type="term" value="F:DNA binding"/>
    <property type="evidence" value="ECO:0007669"/>
    <property type="project" value="InterPro"/>
</dbReference>
<comment type="caution">
    <text evidence="2">The sequence shown here is derived from an EMBL/GenBank/DDBJ whole genome shotgun (WGS) entry which is preliminary data.</text>
</comment>
<accession>A0AAW5QU97</accession>
<name>A0AAW5QU97_9HYPH</name>
<proteinExistence type="predicted"/>
<dbReference type="InterPro" id="IPR001387">
    <property type="entry name" value="Cro/C1-type_HTH"/>
</dbReference>
<dbReference type="Proteomes" id="UP001320898">
    <property type="component" value="Unassembled WGS sequence"/>
</dbReference>
<sequence>MATTIVGLKIRETRRALGLSQSELARRMGISPAYLNLIEFSKRRIGGALLEKAADCLNLSPSDLDGASELRLVNELREIAADPALQPAGPGAETVEAFIGRFPEWAGTVAQIYRSDRSNRDLATALSDRLTHDPYLGDIVHQMLTHISAVRSTAEILDEIADISPERRARFHRALAVESHRLTDVAQALAGYFDTAHETGRSVTPVEEIETFLLGRENRFAEIEAAAEGARATIARDGILRDTEMIAALERLGYTIVRDDDPGTGADSARTLRLPLGTAPATVMDRLAAAIVAERLSAPIEAVLVAQPDGTGAVARLHMAAILKTYAIDALLLPAGPFRDSAARVRYDIEALGRTWGTGFDRICRRLTATTGQDGGPRFAYMACNAAGHTIDRRPLIDLPFPRHGAACPLWAIYRSFAKPDVATRQVAAFPDGKKVLFVARARRTGPVGFDQPDIHVADMIAIAAEQAGATVYGDGLDLGTRGKAEPVGMNCRICTRSGCEHRTDDPLVGRLRD</sequence>
<evidence type="ECO:0000259" key="1">
    <source>
        <dbReference type="PROSITE" id="PS50943"/>
    </source>
</evidence>
<reference evidence="2 3" key="1">
    <citation type="submission" date="2022-04" db="EMBL/GenBank/DDBJ databases">
        <authorList>
            <person name="Ye Y.-Q."/>
            <person name="Du Z.-J."/>
        </authorList>
    </citation>
    <scope>NUCLEOTIDE SEQUENCE [LARGE SCALE GENOMIC DNA]</scope>
    <source>
        <strain evidence="2 3">A6E488</strain>
    </source>
</reference>
<organism evidence="2 3">
    <name type="scientific">Microbaculum marinisediminis</name>
    <dbReference type="NCBI Taxonomy" id="2931392"/>
    <lineage>
        <taxon>Bacteria</taxon>
        <taxon>Pseudomonadati</taxon>
        <taxon>Pseudomonadota</taxon>
        <taxon>Alphaproteobacteria</taxon>
        <taxon>Hyphomicrobiales</taxon>
        <taxon>Tepidamorphaceae</taxon>
        <taxon>Microbaculum</taxon>
    </lineage>
</organism>
<evidence type="ECO:0000313" key="2">
    <source>
        <dbReference type="EMBL" id="MCT8970527.1"/>
    </source>
</evidence>
<dbReference type="SMART" id="SM00530">
    <property type="entry name" value="HTH_XRE"/>
    <property type="match status" value="1"/>
</dbReference>
<evidence type="ECO:0000313" key="3">
    <source>
        <dbReference type="Proteomes" id="UP001320898"/>
    </source>
</evidence>
<dbReference type="AlphaFoldDB" id="A0AAW5QU97"/>
<dbReference type="InterPro" id="IPR010982">
    <property type="entry name" value="Lambda_DNA-bd_dom_sf"/>
</dbReference>
<feature type="domain" description="HTH cro/C1-type" evidence="1">
    <location>
        <begin position="10"/>
        <end position="64"/>
    </location>
</feature>
<dbReference type="Pfam" id="PF01381">
    <property type="entry name" value="HTH_3"/>
    <property type="match status" value="1"/>
</dbReference>
<dbReference type="Pfam" id="PF09856">
    <property type="entry name" value="ScfRs"/>
    <property type="match status" value="1"/>
</dbReference>
<dbReference type="EMBL" id="JALIDZ010000001">
    <property type="protein sequence ID" value="MCT8970527.1"/>
    <property type="molecule type" value="Genomic_DNA"/>
</dbReference>
<protein>
    <submittedName>
        <fullName evidence="2">Short-chain fatty acyl-CoA regulator family protein</fullName>
    </submittedName>
</protein>
<dbReference type="RefSeq" id="WP_261614093.1">
    <property type="nucleotide sequence ID" value="NZ_JALIDZ010000001.1"/>
</dbReference>
<dbReference type="PROSITE" id="PS50943">
    <property type="entry name" value="HTH_CROC1"/>
    <property type="match status" value="1"/>
</dbReference>
<gene>
    <name evidence="2" type="ORF">MUB46_01505</name>
</gene>
<dbReference type="SUPFAM" id="SSF47413">
    <property type="entry name" value="lambda repressor-like DNA-binding domains"/>
    <property type="match status" value="1"/>
</dbReference>
<dbReference type="CDD" id="cd00093">
    <property type="entry name" value="HTH_XRE"/>
    <property type="match status" value="1"/>
</dbReference>
<dbReference type="InterPro" id="IPR018653">
    <property type="entry name" value="ScfR_C"/>
</dbReference>
<keyword evidence="3" id="KW-1185">Reference proteome</keyword>
<dbReference type="Gene3D" id="1.10.260.40">
    <property type="entry name" value="lambda repressor-like DNA-binding domains"/>
    <property type="match status" value="1"/>
</dbReference>